<name>A0A5P9NJ45_9GAMM</name>
<dbReference type="KEGG" id="halc:EY643_07945"/>
<dbReference type="InterPro" id="IPR036568">
    <property type="entry name" value="GGCT-like_sf"/>
</dbReference>
<dbReference type="SUPFAM" id="SSF110857">
    <property type="entry name" value="Gamma-glutamyl cyclotransferase-like"/>
    <property type="match status" value="1"/>
</dbReference>
<dbReference type="EMBL" id="CP036422">
    <property type="protein sequence ID" value="QFU75585.1"/>
    <property type="molecule type" value="Genomic_DNA"/>
</dbReference>
<dbReference type="OrthoDB" id="9795692at2"/>
<dbReference type="GO" id="GO:0005737">
    <property type="term" value="C:cytoplasm"/>
    <property type="evidence" value="ECO:0007669"/>
    <property type="project" value="TreeGrafter"/>
</dbReference>
<dbReference type="CDD" id="cd06661">
    <property type="entry name" value="GGCT_like"/>
    <property type="match status" value="1"/>
</dbReference>
<dbReference type="GO" id="GO:0006751">
    <property type="term" value="P:glutathione catabolic process"/>
    <property type="evidence" value="ECO:0007669"/>
    <property type="project" value="InterPro"/>
</dbReference>
<dbReference type="EC" id="4.3.2.7" evidence="1"/>
<dbReference type="Gene3D" id="3.10.490.10">
    <property type="entry name" value="Gamma-glutamyl cyclotransferase-like"/>
    <property type="match status" value="1"/>
</dbReference>
<keyword evidence="4" id="KW-1185">Reference proteome</keyword>
<dbReference type="GO" id="GO:0061928">
    <property type="term" value="F:glutathione specific gamma-glutamylcyclotransferase activity"/>
    <property type="evidence" value="ECO:0007669"/>
    <property type="project" value="UniProtKB-EC"/>
</dbReference>
<keyword evidence="2" id="KW-0456">Lyase</keyword>
<sequence>MDNFFNGHRVNRDLPKPAWVFGYGSLIYKVDFPYLRREVASITGWQRRFWQGSHDHRGTPDAPGRVVTLLPAPGHICHGVAYLVEHSVFEHLDYREKNGYQRFDGAITLRKCHTEVQGVVYVADSDNPAYLGPAPMDELASHIASSSGPSGSNSDYVLQLADALQELGDDDPHVAELGRLLTSNAGAKHDAG</sequence>
<keyword evidence="3" id="KW-0808">Transferase</keyword>
<evidence type="ECO:0000313" key="3">
    <source>
        <dbReference type="EMBL" id="QFU75585.1"/>
    </source>
</evidence>
<gene>
    <name evidence="3" type="ORF">EY643_07945</name>
</gene>
<accession>A0A5P9NJ45</accession>
<dbReference type="PANTHER" id="PTHR12192:SF2">
    <property type="entry name" value="GLUTATHIONE-SPECIFIC GAMMA-GLUTAMYLCYCLOTRANSFERASE 2"/>
    <property type="match status" value="1"/>
</dbReference>
<reference evidence="3 4" key="1">
    <citation type="submission" date="2019-02" db="EMBL/GenBank/DDBJ databases">
        <authorList>
            <person name="Li S.-H."/>
        </authorList>
    </citation>
    <scope>NUCLEOTIDE SEQUENCE [LARGE SCALE GENOMIC DNA]</scope>
    <source>
        <strain evidence="3 4">IMCC14385</strain>
    </source>
</reference>
<dbReference type="GO" id="GO:0016740">
    <property type="term" value="F:transferase activity"/>
    <property type="evidence" value="ECO:0007669"/>
    <property type="project" value="UniProtKB-KW"/>
</dbReference>
<dbReference type="InterPro" id="IPR006840">
    <property type="entry name" value="ChaC"/>
</dbReference>
<dbReference type="AlphaFoldDB" id="A0A5P9NJ45"/>
<evidence type="ECO:0000256" key="2">
    <source>
        <dbReference type="ARBA" id="ARBA00023239"/>
    </source>
</evidence>
<dbReference type="Pfam" id="PF04752">
    <property type="entry name" value="ChaC"/>
    <property type="match status" value="1"/>
</dbReference>
<protein>
    <recommendedName>
        <fullName evidence="1">glutathione-specific gamma-glutamylcyclotransferase</fullName>
        <ecNumber evidence="1">4.3.2.7</ecNumber>
    </recommendedName>
</protein>
<dbReference type="PANTHER" id="PTHR12192">
    <property type="entry name" value="CATION TRANSPORT PROTEIN CHAC-RELATED"/>
    <property type="match status" value="1"/>
</dbReference>
<evidence type="ECO:0000256" key="1">
    <source>
        <dbReference type="ARBA" id="ARBA00012344"/>
    </source>
</evidence>
<proteinExistence type="predicted"/>
<evidence type="ECO:0000313" key="4">
    <source>
        <dbReference type="Proteomes" id="UP000326287"/>
    </source>
</evidence>
<dbReference type="Proteomes" id="UP000326287">
    <property type="component" value="Chromosome"/>
</dbReference>
<organism evidence="3 4">
    <name type="scientific">Halioglobus maricola</name>
    <dbReference type="NCBI Taxonomy" id="2601894"/>
    <lineage>
        <taxon>Bacteria</taxon>
        <taxon>Pseudomonadati</taxon>
        <taxon>Pseudomonadota</taxon>
        <taxon>Gammaproteobacteria</taxon>
        <taxon>Cellvibrionales</taxon>
        <taxon>Halieaceae</taxon>
        <taxon>Halioglobus</taxon>
    </lineage>
</organism>
<dbReference type="InterPro" id="IPR013024">
    <property type="entry name" value="GGCT-like"/>
</dbReference>